<dbReference type="OrthoDB" id="390105at2"/>
<evidence type="ECO:0000256" key="1">
    <source>
        <dbReference type="ARBA" id="ARBA00022490"/>
    </source>
</evidence>
<evidence type="ECO:0000256" key="2">
    <source>
        <dbReference type="HAMAP-Rule" id="MF_01103"/>
    </source>
</evidence>
<organism evidence="4 5">
    <name type="scientific">Johnsonella ignava ATCC 51276</name>
    <dbReference type="NCBI Taxonomy" id="679200"/>
    <lineage>
        <taxon>Bacteria</taxon>
        <taxon>Bacillati</taxon>
        <taxon>Bacillota</taxon>
        <taxon>Clostridia</taxon>
        <taxon>Lachnospirales</taxon>
        <taxon>Lachnospiraceae</taxon>
        <taxon>Johnsonella</taxon>
    </lineage>
</organism>
<comment type="similarity">
    <text evidence="2">Belongs to the UPF0291 family.</text>
</comment>
<dbReference type="PATRIC" id="fig|679200.3.peg.728"/>
<evidence type="ECO:0000256" key="3">
    <source>
        <dbReference type="SAM" id="MobiDB-lite"/>
    </source>
</evidence>
<dbReference type="Pfam" id="PF05979">
    <property type="entry name" value="DUF896"/>
    <property type="match status" value="1"/>
</dbReference>
<proteinExistence type="inferred from homology"/>
<dbReference type="HOGENOM" id="CLU_173137_2_1_9"/>
<comment type="caution">
    <text evidence="4">The sequence shown here is derived from an EMBL/GenBank/DDBJ whole genome shotgun (WGS) entry which is preliminary data.</text>
</comment>
<dbReference type="PANTHER" id="PTHR37300:SF1">
    <property type="entry name" value="UPF0291 PROTEIN YNZC"/>
    <property type="match status" value="1"/>
</dbReference>
<dbReference type="EMBL" id="ACZL01000012">
    <property type="protein sequence ID" value="EHI56162.1"/>
    <property type="molecule type" value="Genomic_DNA"/>
</dbReference>
<accession>G5GGK2</accession>
<keyword evidence="5" id="KW-1185">Reference proteome</keyword>
<dbReference type="AlphaFoldDB" id="G5GGK2"/>
<protein>
    <recommendedName>
        <fullName evidence="2">UPF0291 protein HMPREF9333_00692</fullName>
    </recommendedName>
</protein>
<name>G5GGK2_9FIRM</name>
<evidence type="ECO:0000313" key="4">
    <source>
        <dbReference type="EMBL" id="EHI56162.1"/>
    </source>
</evidence>
<dbReference type="Gene3D" id="1.10.287.540">
    <property type="entry name" value="Helix hairpin bin"/>
    <property type="match status" value="1"/>
</dbReference>
<dbReference type="GO" id="GO:0005737">
    <property type="term" value="C:cytoplasm"/>
    <property type="evidence" value="ECO:0007669"/>
    <property type="project" value="UniProtKB-SubCell"/>
</dbReference>
<gene>
    <name evidence="4" type="ORF">HMPREF9333_00692</name>
</gene>
<evidence type="ECO:0000313" key="5">
    <source>
        <dbReference type="Proteomes" id="UP000003011"/>
    </source>
</evidence>
<comment type="subcellular location">
    <subcellularLocation>
        <location evidence="2">Cytoplasm</location>
    </subcellularLocation>
</comment>
<dbReference type="STRING" id="679200.HMPREF9333_00692"/>
<dbReference type="RefSeq" id="WP_005539859.1">
    <property type="nucleotide sequence ID" value="NZ_JH378830.1"/>
</dbReference>
<dbReference type="PANTHER" id="PTHR37300">
    <property type="entry name" value="UPF0291 PROTEIN CBO2609/CLC_2481"/>
    <property type="match status" value="1"/>
</dbReference>
<feature type="region of interest" description="Disordered" evidence="3">
    <location>
        <begin position="1"/>
        <end position="24"/>
    </location>
</feature>
<keyword evidence="1 2" id="KW-0963">Cytoplasm</keyword>
<dbReference type="eggNOG" id="COG4224">
    <property type="taxonomic scope" value="Bacteria"/>
</dbReference>
<dbReference type="HAMAP" id="MF_01103">
    <property type="entry name" value="UPF0291"/>
    <property type="match status" value="1"/>
</dbReference>
<dbReference type="InterPro" id="IPR009242">
    <property type="entry name" value="DUF896"/>
</dbReference>
<dbReference type="Proteomes" id="UP000003011">
    <property type="component" value="Unassembled WGS sequence"/>
</dbReference>
<dbReference type="SUPFAM" id="SSF158221">
    <property type="entry name" value="YnzC-like"/>
    <property type="match status" value="1"/>
</dbReference>
<sequence length="75" mass="8469">MKQEDINRINELARKQRETGLTEDEKKEQAFLRQEYLAAIRANLTASLNNISILEPDGSITDLGKKHGGIKDDKS</sequence>
<reference evidence="4 5" key="1">
    <citation type="submission" date="2011-08" db="EMBL/GenBank/DDBJ databases">
        <title>The Genome Sequence of Johnsonella ignava ATCC 51276.</title>
        <authorList>
            <consortium name="The Broad Institute Genome Sequencing Platform"/>
            <person name="Earl A."/>
            <person name="Ward D."/>
            <person name="Feldgarden M."/>
            <person name="Gevers D."/>
            <person name="Izard J."/>
            <person name="Blanton J.M."/>
            <person name="Baranova O.V."/>
            <person name="Dewhirst F.E."/>
            <person name="Young S.K."/>
            <person name="Zeng Q."/>
            <person name="Gargeya S."/>
            <person name="Fitzgerald M."/>
            <person name="Haas B."/>
            <person name="Abouelleil A."/>
            <person name="Alvarado L."/>
            <person name="Arachchi H.M."/>
            <person name="Berlin A."/>
            <person name="Brown A."/>
            <person name="Chapman S.B."/>
            <person name="Chen Z."/>
            <person name="Dunbar C."/>
            <person name="Freedman E."/>
            <person name="Gearin G."/>
            <person name="Gellesch M."/>
            <person name="Goldberg J."/>
            <person name="Griggs A."/>
            <person name="Gujja S."/>
            <person name="Heiman D."/>
            <person name="Howarth C."/>
            <person name="Larson L."/>
            <person name="Lui A."/>
            <person name="MacDonald P.J.P."/>
            <person name="Montmayeur A."/>
            <person name="Murphy C."/>
            <person name="Neiman D."/>
            <person name="Pearson M."/>
            <person name="Priest M."/>
            <person name="Roberts A."/>
            <person name="Saif S."/>
            <person name="Shea T."/>
            <person name="Shenoy N."/>
            <person name="Sisk P."/>
            <person name="Stolte C."/>
            <person name="Sykes S."/>
            <person name="Wortman J."/>
            <person name="Nusbaum C."/>
            <person name="Birren B."/>
        </authorList>
    </citation>
    <scope>NUCLEOTIDE SEQUENCE [LARGE SCALE GENOMIC DNA]</scope>
    <source>
        <strain evidence="4 5">ATCC 51276</strain>
    </source>
</reference>